<evidence type="ECO:0000256" key="2">
    <source>
        <dbReference type="SAM" id="SignalP"/>
    </source>
</evidence>
<evidence type="ECO:0000313" key="4">
    <source>
        <dbReference type="Proteomes" id="UP000294692"/>
    </source>
</evidence>
<dbReference type="Gene3D" id="3.40.190.150">
    <property type="entry name" value="Bordetella uptake gene, domain 1"/>
    <property type="match status" value="1"/>
</dbReference>
<dbReference type="PANTHER" id="PTHR42928">
    <property type="entry name" value="TRICARBOXYLATE-BINDING PROTEIN"/>
    <property type="match status" value="1"/>
</dbReference>
<dbReference type="RefSeq" id="WP_132478012.1">
    <property type="nucleotide sequence ID" value="NZ_JBHRVM010000001.1"/>
</dbReference>
<dbReference type="PROSITE" id="PS51257">
    <property type="entry name" value="PROKAR_LIPOPROTEIN"/>
    <property type="match status" value="1"/>
</dbReference>
<dbReference type="Gene3D" id="3.40.190.10">
    <property type="entry name" value="Periplasmic binding protein-like II"/>
    <property type="match status" value="1"/>
</dbReference>
<evidence type="ECO:0000256" key="1">
    <source>
        <dbReference type="ARBA" id="ARBA00006987"/>
    </source>
</evidence>
<accession>A0A4R3USI8</accession>
<comment type="caution">
    <text evidence="3">The sequence shown here is derived from an EMBL/GenBank/DDBJ whole genome shotgun (WGS) entry which is preliminary data.</text>
</comment>
<protein>
    <submittedName>
        <fullName evidence="3">Tripartite-type tricarboxylate transporter receptor subunit TctC</fullName>
    </submittedName>
</protein>
<dbReference type="Proteomes" id="UP000294692">
    <property type="component" value="Unassembled WGS sequence"/>
</dbReference>
<feature type="signal peptide" evidence="2">
    <location>
        <begin position="1"/>
        <end position="23"/>
    </location>
</feature>
<gene>
    <name evidence="3" type="ORF">EV686_1119</name>
</gene>
<evidence type="ECO:0000313" key="3">
    <source>
        <dbReference type="EMBL" id="TCU93657.1"/>
    </source>
</evidence>
<dbReference type="Pfam" id="PF03401">
    <property type="entry name" value="TctC"/>
    <property type="match status" value="1"/>
</dbReference>
<dbReference type="OrthoDB" id="8678477at2"/>
<organism evidence="3 4">
    <name type="scientific">Paracandidimonas soli</name>
    <dbReference type="NCBI Taxonomy" id="1917182"/>
    <lineage>
        <taxon>Bacteria</taxon>
        <taxon>Pseudomonadati</taxon>
        <taxon>Pseudomonadota</taxon>
        <taxon>Betaproteobacteria</taxon>
        <taxon>Burkholderiales</taxon>
        <taxon>Alcaligenaceae</taxon>
        <taxon>Paracandidimonas</taxon>
    </lineage>
</organism>
<reference evidence="3 4" key="1">
    <citation type="submission" date="2019-03" db="EMBL/GenBank/DDBJ databases">
        <title>Genomic Encyclopedia of Type Strains, Phase IV (KMG-IV): sequencing the most valuable type-strain genomes for metagenomic binning, comparative biology and taxonomic classification.</title>
        <authorList>
            <person name="Goeker M."/>
        </authorList>
    </citation>
    <scope>NUCLEOTIDE SEQUENCE [LARGE SCALE GENOMIC DNA]</scope>
    <source>
        <strain evidence="3 4">DSM 100048</strain>
    </source>
</reference>
<dbReference type="InterPro" id="IPR042100">
    <property type="entry name" value="Bug_dom1"/>
</dbReference>
<dbReference type="InterPro" id="IPR005064">
    <property type="entry name" value="BUG"/>
</dbReference>
<feature type="chain" id="PRO_5020627801" evidence="2">
    <location>
        <begin position="24"/>
        <end position="323"/>
    </location>
</feature>
<dbReference type="PANTHER" id="PTHR42928:SF5">
    <property type="entry name" value="BLR1237 PROTEIN"/>
    <property type="match status" value="1"/>
</dbReference>
<keyword evidence="4" id="KW-1185">Reference proteome</keyword>
<sequence>MKRRLFLMLPLAAACALPLTAQAQTFPDKPIRIIVPYAAGGTTDMLARVVGKHVSESLGQSVIVENKPGANGMLGSSMVAKAAPDGYTLGIATPGNHAANASLYKEVPYDTIKDFTAVSQAVNSPMILVAHPSLGVKTVAELIAKAKAAPNEIVYASGGTGSSMHLAMAQFAKMAGIEMTHVPYKGSGNSYVDLLAGRVSLLMDISPQALPRVRNGELVALGTASKERLPELPDVPTIDEAGVKGYSAGSWYGFVGPAGIPQDRLATLSKAINTALRDPAIEQQLKDAGLQVVAGTPEAFQAFIEAEVKKSAEIIRDAGIQPE</sequence>
<proteinExistence type="inferred from homology"/>
<dbReference type="SUPFAM" id="SSF53850">
    <property type="entry name" value="Periplasmic binding protein-like II"/>
    <property type="match status" value="1"/>
</dbReference>
<dbReference type="EMBL" id="SMBX01000011">
    <property type="protein sequence ID" value="TCU93657.1"/>
    <property type="molecule type" value="Genomic_DNA"/>
</dbReference>
<keyword evidence="3" id="KW-0675">Receptor</keyword>
<dbReference type="AlphaFoldDB" id="A0A4R3USI8"/>
<keyword evidence="2" id="KW-0732">Signal</keyword>
<dbReference type="PIRSF" id="PIRSF017082">
    <property type="entry name" value="YflP"/>
    <property type="match status" value="1"/>
</dbReference>
<name>A0A4R3USI8_9BURK</name>
<comment type="similarity">
    <text evidence="1">Belongs to the UPF0065 (bug) family.</text>
</comment>
<dbReference type="CDD" id="cd13578">
    <property type="entry name" value="PBP2_Bug27"/>
    <property type="match status" value="1"/>
</dbReference>